<accession>A0ABW6VMJ6</accession>
<organism evidence="2 3">
    <name type="scientific">Microtetraspora fusca</name>
    <dbReference type="NCBI Taxonomy" id="1997"/>
    <lineage>
        <taxon>Bacteria</taxon>
        <taxon>Bacillati</taxon>
        <taxon>Actinomycetota</taxon>
        <taxon>Actinomycetes</taxon>
        <taxon>Streptosporangiales</taxon>
        <taxon>Streptosporangiaceae</taxon>
        <taxon>Microtetraspora</taxon>
    </lineage>
</organism>
<protein>
    <recommendedName>
        <fullName evidence="4">Transposase</fullName>
    </recommendedName>
</protein>
<dbReference type="Proteomes" id="UP001602119">
    <property type="component" value="Unassembled WGS sequence"/>
</dbReference>
<name>A0ABW6VMJ6_MICFU</name>
<reference evidence="2 3" key="1">
    <citation type="submission" date="2024-10" db="EMBL/GenBank/DDBJ databases">
        <title>The Natural Products Discovery Center: Release of the First 8490 Sequenced Strains for Exploring Actinobacteria Biosynthetic Diversity.</title>
        <authorList>
            <person name="Kalkreuter E."/>
            <person name="Kautsar S.A."/>
            <person name="Yang D."/>
            <person name="Bader C.D."/>
            <person name="Teijaro C.N."/>
            <person name="Fluegel L."/>
            <person name="Davis C.M."/>
            <person name="Simpson J.R."/>
            <person name="Lauterbach L."/>
            <person name="Steele A.D."/>
            <person name="Gui C."/>
            <person name="Meng S."/>
            <person name="Li G."/>
            <person name="Viehrig K."/>
            <person name="Ye F."/>
            <person name="Su P."/>
            <person name="Kiefer A.F."/>
            <person name="Nichols A."/>
            <person name="Cepeda A.J."/>
            <person name="Yan W."/>
            <person name="Fan B."/>
            <person name="Jiang Y."/>
            <person name="Adhikari A."/>
            <person name="Zheng C.-J."/>
            <person name="Schuster L."/>
            <person name="Cowan T.M."/>
            <person name="Smanski M.J."/>
            <person name="Chevrette M.G."/>
            <person name="De Carvalho L.P.S."/>
            <person name="Shen B."/>
        </authorList>
    </citation>
    <scope>NUCLEOTIDE SEQUENCE [LARGE SCALE GENOMIC DNA]</scope>
    <source>
        <strain evidence="2 3">NPDC001281</strain>
    </source>
</reference>
<evidence type="ECO:0000313" key="3">
    <source>
        <dbReference type="Proteomes" id="UP001602119"/>
    </source>
</evidence>
<evidence type="ECO:0000313" key="2">
    <source>
        <dbReference type="EMBL" id="MFF4779407.1"/>
    </source>
</evidence>
<dbReference type="EMBL" id="JBIAXI010000049">
    <property type="protein sequence ID" value="MFF4779407.1"/>
    <property type="molecule type" value="Genomic_DNA"/>
</dbReference>
<evidence type="ECO:0000256" key="1">
    <source>
        <dbReference type="SAM" id="MobiDB-lite"/>
    </source>
</evidence>
<evidence type="ECO:0008006" key="4">
    <source>
        <dbReference type="Google" id="ProtNLM"/>
    </source>
</evidence>
<sequence>MSWRRFKILLRHLPADSATARAVGHSGWTTSDYLISDLWQALTGKPHPARPQAKASRPVMTSRRKSHRAAALRRAAARRQAIAAGDLT</sequence>
<keyword evidence="3" id="KW-1185">Reference proteome</keyword>
<proteinExistence type="predicted"/>
<gene>
    <name evidence="2" type="ORF">ACFY05_41990</name>
</gene>
<feature type="region of interest" description="Disordered" evidence="1">
    <location>
        <begin position="45"/>
        <end position="65"/>
    </location>
</feature>
<comment type="caution">
    <text evidence="2">The sequence shown here is derived from an EMBL/GenBank/DDBJ whole genome shotgun (WGS) entry which is preliminary data.</text>
</comment>
<dbReference type="RefSeq" id="WP_387348162.1">
    <property type="nucleotide sequence ID" value="NZ_JBIAXI010000049.1"/>
</dbReference>